<dbReference type="RefSeq" id="WP_208308793.1">
    <property type="nucleotide sequence ID" value="NZ_JAGETX010000014.1"/>
</dbReference>
<dbReference type="EMBL" id="JAGETX010000014">
    <property type="protein sequence ID" value="MBO3272552.1"/>
    <property type="molecule type" value="Genomic_DNA"/>
</dbReference>
<proteinExistence type="predicted"/>
<accession>A0ABS3TFY1</accession>
<evidence type="ECO:0000313" key="1">
    <source>
        <dbReference type="EMBL" id="MBO3272552.1"/>
    </source>
</evidence>
<gene>
    <name evidence="1" type="ORF">J4D97_18010</name>
</gene>
<sequence length="241" mass="28149">MEIQKAFHLVLAKKLAVPDFEAWVYATSELEKVLDSDDYFELISLNYKDRVALHNLKKLLDKYIDCGQVYTEELKQILQKIINYANADEVLTALVDSYDWWSDGYSFLEDLGFTYGMVAGRDFVWEESAVWENIPALQKQKYIKQFYPAVEQEAKRILNWLEAGTIQLRPRLSDYEVEYIDKRNAAERKSLPVENITNWYVPTAAVATYSHPATLYTLSDSGVLTLKTDKPGRKSWWMFWK</sequence>
<evidence type="ECO:0000313" key="2">
    <source>
        <dbReference type="Proteomes" id="UP000670527"/>
    </source>
</evidence>
<keyword evidence="2" id="KW-1185">Reference proteome</keyword>
<reference evidence="1 2" key="1">
    <citation type="submission" date="2021-03" db="EMBL/GenBank/DDBJ databases">
        <authorList>
            <person name="Kim M.K."/>
        </authorList>
    </citation>
    <scope>NUCLEOTIDE SEQUENCE [LARGE SCALE GENOMIC DNA]</scope>
    <source>
        <strain evidence="1 2">BT507</strain>
    </source>
</reference>
<comment type="caution">
    <text evidence="1">The sequence shown here is derived from an EMBL/GenBank/DDBJ whole genome shotgun (WGS) entry which is preliminary data.</text>
</comment>
<protein>
    <submittedName>
        <fullName evidence="1">Uncharacterized protein</fullName>
    </submittedName>
</protein>
<name>A0ABS3TFY1_9BACT</name>
<dbReference type="Proteomes" id="UP000670527">
    <property type="component" value="Unassembled WGS sequence"/>
</dbReference>
<organism evidence="1 2">
    <name type="scientific">Hymenobacter defluvii</name>
    <dbReference type="NCBI Taxonomy" id="2054411"/>
    <lineage>
        <taxon>Bacteria</taxon>
        <taxon>Pseudomonadati</taxon>
        <taxon>Bacteroidota</taxon>
        <taxon>Cytophagia</taxon>
        <taxon>Cytophagales</taxon>
        <taxon>Hymenobacteraceae</taxon>
        <taxon>Hymenobacter</taxon>
    </lineage>
</organism>